<feature type="region of interest" description="Disordered" evidence="1">
    <location>
        <begin position="34"/>
        <end position="105"/>
    </location>
</feature>
<organism evidence="2 3">
    <name type="scientific">Sphingobium jiangsuense</name>
    <dbReference type="NCBI Taxonomy" id="870476"/>
    <lineage>
        <taxon>Bacteria</taxon>
        <taxon>Pseudomonadati</taxon>
        <taxon>Pseudomonadota</taxon>
        <taxon>Alphaproteobacteria</taxon>
        <taxon>Sphingomonadales</taxon>
        <taxon>Sphingomonadaceae</taxon>
        <taxon>Sphingobium</taxon>
    </lineage>
</organism>
<sequence>MQRIRVGLSGLAGVVLLVGLANIVVDNARKKDGSVQVMASDSTSNLSGPVNGAAKPNEPLAELGVTPSADGGIVADLQPDPNLKEPMDRPPPVTQTVPPAQRNPQ</sequence>
<comment type="caution">
    <text evidence="2">The sequence shown here is derived from an EMBL/GenBank/DDBJ whole genome shotgun (WGS) entry which is preliminary data.</text>
</comment>
<feature type="compositionally biased region" description="Polar residues" evidence="1">
    <location>
        <begin position="37"/>
        <end position="48"/>
    </location>
</feature>
<evidence type="ECO:0000313" key="3">
    <source>
        <dbReference type="Proteomes" id="UP000571950"/>
    </source>
</evidence>
<keyword evidence="3" id="KW-1185">Reference proteome</keyword>
<reference evidence="2 3" key="1">
    <citation type="submission" date="2020-08" db="EMBL/GenBank/DDBJ databases">
        <title>Genomic Encyclopedia of Type Strains, Phase IV (KMG-IV): sequencing the most valuable type-strain genomes for metagenomic binning, comparative biology and taxonomic classification.</title>
        <authorList>
            <person name="Goeker M."/>
        </authorList>
    </citation>
    <scope>NUCLEOTIDE SEQUENCE [LARGE SCALE GENOMIC DNA]</scope>
    <source>
        <strain evidence="2 3">DSM 26189</strain>
    </source>
</reference>
<evidence type="ECO:0000313" key="2">
    <source>
        <dbReference type="EMBL" id="MBB3926572.1"/>
    </source>
</evidence>
<dbReference type="AlphaFoldDB" id="A0A7W6BN03"/>
<dbReference type="Proteomes" id="UP000571950">
    <property type="component" value="Unassembled WGS sequence"/>
</dbReference>
<accession>A0A7W6BN03</accession>
<feature type="compositionally biased region" description="Low complexity" evidence="1">
    <location>
        <begin position="94"/>
        <end position="105"/>
    </location>
</feature>
<name>A0A7W6BN03_9SPHN</name>
<dbReference type="RefSeq" id="WP_246343625.1">
    <property type="nucleotide sequence ID" value="NZ_BSPS01000037.1"/>
</dbReference>
<proteinExistence type="predicted"/>
<gene>
    <name evidence="2" type="ORF">GGR43_002292</name>
</gene>
<protein>
    <submittedName>
        <fullName evidence="2">Uncharacterized protein</fullName>
    </submittedName>
</protein>
<evidence type="ECO:0000256" key="1">
    <source>
        <dbReference type="SAM" id="MobiDB-lite"/>
    </source>
</evidence>
<dbReference type="EMBL" id="JACIDT010000007">
    <property type="protein sequence ID" value="MBB3926572.1"/>
    <property type="molecule type" value="Genomic_DNA"/>
</dbReference>